<evidence type="ECO:0000313" key="1">
    <source>
        <dbReference type="EMBL" id="MBA0579117.1"/>
    </source>
</evidence>
<organism evidence="1 2">
    <name type="scientific">Gossypium raimondii</name>
    <name type="common">Peruvian cotton</name>
    <name type="synonym">Gossypium klotzschianum subsp. raimondii</name>
    <dbReference type="NCBI Taxonomy" id="29730"/>
    <lineage>
        <taxon>Eukaryota</taxon>
        <taxon>Viridiplantae</taxon>
        <taxon>Streptophyta</taxon>
        <taxon>Embryophyta</taxon>
        <taxon>Tracheophyta</taxon>
        <taxon>Spermatophyta</taxon>
        <taxon>Magnoliopsida</taxon>
        <taxon>eudicotyledons</taxon>
        <taxon>Gunneridae</taxon>
        <taxon>Pentapetalae</taxon>
        <taxon>rosids</taxon>
        <taxon>malvids</taxon>
        <taxon>Malvales</taxon>
        <taxon>Malvaceae</taxon>
        <taxon>Malvoideae</taxon>
        <taxon>Gossypium</taxon>
    </lineage>
</organism>
<dbReference type="AlphaFoldDB" id="A0A7J8NQ59"/>
<dbReference type="Proteomes" id="UP000593578">
    <property type="component" value="Unassembled WGS sequence"/>
</dbReference>
<protein>
    <submittedName>
        <fullName evidence="1">Uncharacterized protein</fullName>
    </submittedName>
</protein>
<comment type="caution">
    <text evidence="1">The sequence shown here is derived from an EMBL/GenBank/DDBJ whole genome shotgun (WGS) entry which is preliminary data.</text>
</comment>
<dbReference type="EMBL" id="JABEZZ010000001">
    <property type="protein sequence ID" value="MBA0579117.1"/>
    <property type="molecule type" value="Genomic_DNA"/>
</dbReference>
<accession>A0A7J8NQ59</accession>
<proteinExistence type="predicted"/>
<evidence type="ECO:0000313" key="2">
    <source>
        <dbReference type="Proteomes" id="UP000593578"/>
    </source>
</evidence>
<name>A0A7J8NQ59_GOSRA</name>
<sequence length="28" mass="3415">MSNHNLMFTRIWHSAKLKRGLILQLRIH</sequence>
<reference evidence="1 2" key="1">
    <citation type="journal article" date="2019" name="Genome Biol. Evol.">
        <title>Insights into the evolution of the New World diploid cottons (Gossypium, subgenus Houzingenia) based on genome sequencing.</title>
        <authorList>
            <person name="Grover C.E."/>
            <person name="Arick M.A. 2nd"/>
            <person name="Thrash A."/>
            <person name="Conover J.L."/>
            <person name="Sanders W.S."/>
            <person name="Peterson D.G."/>
            <person name="Frelichowski J.E."/>
            <person name="Scheffler J.A."/>
            <person name="Scheffler B.E."/>
            <person name="Wendel J.F."/>
        </authorList>
    </citation>
    <scope>NUCLEOTIDE SEQUENCE [LARGE SCALE GENOMIC DNA]</scope>
    <source>
        <strain evidence="1">8</strain>
        <tissue evidence="1">Leaf</tissue>
    </source>
</reference>
<gene>
    <name evidence="1" type="ORF">Gorai_021382</name>
</gene>